<accession>A0A4Z1P5T4</accession>
<dbReference type="EMBL" id="SNSC02000016">
    <property type="protein sequence ID" value="TID17319.1"/>
    <property type="molecule type" value="Genomic_DNA"/>
</dbReference>
<comment type="caution">
    <text evidence="2">The sequence shown here is derived from an EMBL/GenBank/DDBJ whole genome shotgun (WGS) entry which is preliminary data.</text>
</comment>
<evidence type="ECO:0000313" key="3">
    <source>
        <dbReference type="Proteomes" id="UP000298493"/>
    </source>
</evidence>
<feature type="region of interest" description="Disordered" evidence="1">
    <location>
        <begin position="80"/>
        <end position="99"/>
    </location>
</feature>
<protein>
    <submittedName>
        <fullName evidence="2">Acetamidase</fullName>
    </submittedName>
</protein>
<proteinExistence type="predicted"/>
<evidence type="ECO:0000313" key="2">
    <source>
        <dbReference type="EMBL" id="TID17319.1"/>
    </source>
</evidence>
<dbReference type="AlphaFoldDB" id="A0A4Z1P5T4"/>
<evidence type="ECO:0000256" key="1">
    <source>
        <dbReference type="SAM" id="MobiDB-lite"/>
    </source>
</evidence>
<dbReference type="OrthoDB" id="10330671at2759"/>
<sequence length="112" mass="12884">MAIARDIMAKMRRETIVRDELTCTPSKWRRGDVYKRQNSSRVQASLLANMQGLFFPKFKDEKPAVGRRGSQALPFFNKNGAAMRSEKSARPNPYEFGSKSKASFFRWPKFSS</sequence>
<gene>
    <name evidence="2" type="ORF">E6O75_ATG08065</name>
</gene>
<reference evidence="2 3" key="1">
    <citation type="submission" date="2019-04" db="EMBL/GenBank/DDBJ databases">
        <title>High contiguity whole genome sequence and gene annotation resource for two Venturia nashicola isolates.</title>
        <authorList>
            <person name="Prokchorchik M."/>
            <person name="Won K."/>
            <person name="Lee Y."/>
            <person name="Choi E.D."/>
            <person name="Segonzac C."/>
            <person name="Sohn K.H."/>
        </authorList>
    </citation>
    <scope>NUCLEOTIDE SEQUENCE [LARGE SCALE GENOMIC DNA]</scope>
    <source>
        <strain evidence="2 3">PRI2</strain>
    </source>
</reference>
<organism evidence="2 3">
    <name type="scientific">Venturia nashicola</name>
    <dbReference type="NCBI Taxonomy" id="86259"/>
    <lineage>
        <taxon>Eukaryota</taxon>
        <taxon>Fungi</taxon>
        <taxon>Dikarya</taxon>
        <taxon>Ascomycota</taxon>
        <taxon>Pezizomycotina</taxon>
        <taxon>Dothideomycetes</taxon>
        <taxon>Pleosporomycetidae</taxon>
        <taxon>Venturiales</taxon>
        <taxon>Venturiaceae</taxon>
        <taxon>Venturia</taxon>
    </lineage>
</organism>
<dbReference type="Proteomes" id="UP000298493">
    <property type="component" value="Unassembled WGS sequence"/>
</dbReference>
<name>A0A4Z1P5T4_9PEZI</name>
<keyword evidence="3" id="KW-1185">Reference proteome</keyword>